<gene>
    <name evidence="2" type="ORF">I4Q42_10950</name>
</gene>
<accession>A0ABS0SX52</accession>
<proteinExistence type="predicted"/>
<comment type="caution">
    <text evidence="2">The sequence shown here is derived from an EMBL/GenBank/DDBJ whole genome shotgun (WGS) entry which is preliminary data.</text>
</comment>
<evidence type="ECO:0000256" key="1">
    <source>
        <dbReference type="SAM" id="MobiDB-lite"/>
    </source>
</evidence>
<sequence length="156" mass="16448">MIGFLASRPNAQDGGPLQAGSTEIMRLAAQPDEAAPGRTVDLDCVAHGARDQRRKRRRFLGEGRGDGHHGGEVSLQQPAALVGDPFAPTLAAAARQGGERAIAVGDQRGDPSLQPDRPRAGHEVLFHHHVPLSAPEINKALTALRQSNVPESKSGP</sequence>
<name>A0ABS0SX52_9CAUL</name>
<feature type="region of interest" description="Disordered" evidence="1">
    <location>
        <begin position="1"/>
        <end position="20"/>
    </location>
</feature>
<dbReference type="Proteomes" id="UP000639859">
    <property type="component" value="Unassembled WGS sequence"/>
</dbReference>
<keyword evidence="3" id="KW-1185">Reference proteome</keyword>
<dbReference type="EMBL" id="JADWOX010000006">
    <property type="protein sequence ID" value="MBI1684184.1"/>
    <property type="molecule type" value="Genomic_DNA"/>
</dbReference>
<reference evidence="2 3" key="1">
    <citation type="submission" date="2020-11" db="EMBL/GenBank/DDBJ databases">
        <title>genome sequence of strain KACC 18849.</title>
        <authorList>
            <person name="Gao J."/>
            <person name="Zhang X."/>
        </authorList>
    </citation>
    <scope>NUCLEOTIDE SEQUENCE [LARGE SCALE GENOMIC DNA]</scope>
    <source>
        <strain evidence="2 3">KACC 18849</strain>
    </source>
</reference>
<evidence type="ECO:0000313" key="2">
    <source>
        <dbReference type="EMBL" id="MBI1684184.1"/>
    </source>
</evidence>
<organism evidence="2 3">
    <name type="scientific">Caulobacter hibisci</name>
    <dbReference type="NCBI Taxonomy" id="2035993"/>
    <lineage>
        <taxon>Bacteria</taxon>
        <taxon>Pseudomonadati</taxon>
        <taxon>Pseudomonadota</taxon>
        <taxon>Alphaproteobacteria</taxon>
        <taxon>Caulobacterales</taxon>
        <taxon>Caulobacteraceae</taxon>
        <taxon>Caulobacter</taxon>
    </lineage>
</organism>
<evidence type="ECO:0000313" key="3">
    <source>
        <dbReference type="Proteomes" id="UP000639859"/>
    </source>
</evidence>
<dbReference type="RefSeq" id="WP_198576106.1">
    <property type="nucleotide sequence ID" value="NZ_JADWOX010000006.1"/>
</dbReference>
<feature type="compositionally biased region" description="Basic and acidic residues" evidence="1">
    <location>
        <begin position="59"/>
        <end position="71"/>
    </location>
</feature>
<feature type="region of interest" description="Disordered" evidence="1">
    <location>
        <begin position="51"/>
        <end position="73"/>
    </location>
</feature>
<protein>
    <submittedName>
        <fullName evidence="2">Uncharacterized protein</fullName>
    </submittedName>
</protein>